<evidence type="ECO:0000256" key="1">
    <source>
        <dbReference type="SAM" id="MobiDB-lite"/>
    </source>
</evidence>
<feature type="region of interest" description="Disordered" evidence="1">
    <location>
        <begin position="44"/>
        <end position="139"/>
    </location>
</feature>
<protein>
    <submittedName>
        <fullName evidence="2">Uncharacterized protein</fullName>
    </submittedName>
</protein>
<name>A0A9N8DRZ7_9STRA</name>
<keyword evidence="3" id="KW-1185">Reference proteome</keyword>
<dbReference type="GO" id="GO:0005737">
    <property type="term" value="C:cytoplasm"/>
    <property type="evidence" value="ECO:0007669"/>
    <property type="project" value="TreeGrafter"/>
</dbReference>
<evidence type="ECO:0000313" key="2">
    <source>
        <dbReference type="EMBL" id="CAB9507255.1"/>
    </source>
</evidence>
<feature type="compositionally biased region" description="Low complexity" evidence="1">
    <location>
        <begin position="871"/>
        <end position="890"/>
    </location>
</feature>
<feature type="region of interest" description="Disordered" evidence="1">
    <location>
        <begin position="224"/>
        <end position="273"/>
    </location>
</feature>
<accession>A0A9N8DRZ7</accession>
<feature type="compositionally biased region" description="Low complexity" evidence="1">
    <location>
        <begin position="855"/>
        <end position="864"/>
    </location>
</feature>
<dbReference type="EMBL" id="CAICTM010000298">
    <property type="protein sequence ID" value="CAB9507255.1"/>
    <property type="molecule type" value="Genomic_DNA"/>
</dbReference>
<feature type="region of interest" description="Disordered" evidence="1">
    <location>
        <begin position="805"/>
        <end position="924"/>
    </location>
</feature>
<dbReference type="PANTHER" id="PTHR15326">
    <property type="entry name" value="SPERMATOGENESIS-ASSOCIATED PROTEIN 2/TAMOZHENNIC"/>
    <property type="match status" value="1"/>
</dbReference>
<evidence type="ECO:0000313" key="3">
    <source>
        <dbReference type="Proteomes" id="UP001153069"/>
    </source>
</evidence>
<dbReference type="Proteomes" id="UP001153069">
    <property type="component" value="Unassembled WGS sequence"/>
</dbReference>
<feature type="region of interest" description="Disordered" evidence="1">
    <location>
        <begin position="624"/>
        <end position="666"/>
    </location>
</feature>
<comment type="caution">
    <text evidence="2">The sequence shown here is derived from an EMBL/GenBank/DDBJ whole genome shotgun (WGS) entry which is preliminary data.</text>
</comment>
<gene>
    <name evidence="2" type="ORF">SEMRO_299_G111320.1</name>
</gene>
<dbReference type="AlphaFoldDB" id="A0A9N8DRZ7"/>
<sequence length="924" mass="104952">MDDDHTPLPLHNNHNHTNDTAIHHNGGDADVACLVNETANANDPVVTLPQDNEPTTAVHTSREHASALRNDASTEQQAADTALTTAIASPNGDDTNEKSSRLPTTEEDKQQPSFIAAEAKQGHQVDGNDKVEEPHARNRQHQMNLQEGAASFEITDAVSKKDTDPQHEPLEDFIANDMQIATAAQTTKAPADKRQSTTEAMETTEIATAADTASTEVVTETVTAEAEGEATTAAPEATITERPPTGASDTAPLPQPVTHDTNNNTTQPSPSTMVRGGPLPLISEQSHIPFLTENNHQRLRRGWIHHLLHELPDDLQDLESEQWKDGKYLLKTFMVYNRKSERLTKAKIQIPHCLLFSAKTIQDRLTVVNFWLSNTKEKQTHMVRNREEGLLKYYMQLKDTRENTFRQAYISGNPIQQKKKAQLQQMLTTGRSSQPPIAVRPVDEQREVHVDEHSTCLDYILRPGIICVPCDQFRQRFLPPHHRDIVDLWPLYKERRKEVVANETINTEEQYTCQQLFDTTKEVGRGAGHKKRRVLDFIQGHRTVQKAPSLLEYERKRMARPCFGLSGDAFRCLILQASEQANRLAVEQDEIIPDTFPLPTCYHNRTGFENVLVRKEERLVRTYSRKRNRNKDDANNIDGAANMDGENAPEDDDNNNNNNMDSAPKKGKYHYVIRSKDCKFEVDTQKGHKLCKACTEAAVMVRSVARDAGKELNLTKGAALTKLDVAKLVTSPDLIESTIRMLRQQRAKDLKMCRKELQRLRDRTGITKQVRRKPGTSGAMVHVAPPDPQQHQRTAVEQIVPHDHLMHHHHHHPQPPPQQMPPLPPVVPTMAGYRRFGGYHREHDEPLYDSDDQEPQQLHHQPQPLHHHQQHLQQPQQHQQQQQQQQQQHQDYNRRQTSNLRNTGHARVLPRGGSSPNKRARHQY</sequence>
<feature type="compositionally biased region" description="Polar residues" evidence="1">
    <location>
        <begin position="71"/>
        <end position="88"/>
    </location>
</feature>
<feature type="compositionally biased region" description="Pro residues" evidence="1">
    <location>
        <begin position="814"/>
        <end position="827"/>
    </location>
</feature>
<feature type="compositionally biased region" description="Basic and acidic residues" evidence="1">
    <location>
        <begin position="95"/>
        <end position="110"/>
    </location>
</feature>
<proteinExistence type="predicted"/>
<feature type="region of interest" description="Disordered" evidence="1">
    <location>
        <begin position="1"/>
        <end position="23"/>
    </location>
</feature>
<feature type="compositionally biased region" description="Basic and acidic residues" evidence="1">
    <location>
        <begin position="120"/>
        <end position="136"/>
    </location>
</feature>
<organism evidence="2 3">
    <name type="scientific">Seminavis robusta</name>
    <dbReference type="NCBI Taxonomy" id="568900"/>
    <lineage>
        <taxon>Eukaryota</taxon>
        <taxon>Sar</taxon>
        <taxon>Stramenopiles</taxon>
        <taxon>Ochrophyta</taxon>
        <taxon>Bacillariophyta</taxon>
        <taxon>Bacillariophyceae</taxon>
        <taxon>Bacillariophycidae</taxon>
        <taxon>Naviculales</taxon>
        <taxon>Naviculaceae</taxon>
        <taxon>Seminavis</taxon>
    </lineage>
</organism>
<reference evidence="2" key="1">
    <citation type="submission" date="2020-06" db="EMBL/GenBank/DDBJ databases">
        <authorList>
            <consortium name="Plant Systems Biology data submission"/>
        </authorList>
    </citation>
    <scope>NUCLEOTIDE SEQUENCE</scope>
    <source>
        <strain evidence="2">D6</strain>
    </source>
</reference>
<feature type="compositionally biased region" description="Polar residues" evidence="1">
    <location>
        <begin position="49"/>
        <end position="59"/>
    </location>
</feature>
<dbReference type="PANTHER" id="PTHR15326:SF2">
    <property type="entry name" value="PROTEIN TAMOZHENNIC"/>
    <property type="match status" value="1"/>
</dbReference>
<feature type="region of interest" description="Disordered" evidence="1">
    <location>
        <begin position="767"/>
        <end position="793"/>
    </location>
</feature>
<feature type="compositionally biased region" description="Low complexity" evidence="1">
    <location>
        <begin position="224"/>
        <end position="241"/>
    </location>
</feature>